<dbReference type="SUPFAM" id="SSF53098">
    <property type="entry name" value="Ribonuclease H-like"/>
    <property type="match status" value="1"/>
</dbReference>
<reference evidence="3" key="3">
    <citation type="submission" date="2022-06" db="UniProtKB">
        <authorList>
            <consortium name="EnsemblPlants"/>
        </authorList>
    </citation>
    <scope>IDENTIFICATION</scope>
</reference>
<dbReference type="InterPro" id="IPR036397">
    <property type="entry name" value="RNaseH_sf"/>
</dbReference>
<dbReference type="InterPro" id="IPR026960">
    <property type="entry name" value="RVT-Znf"/>
</dbReference>
<dbReference type="CDD" id="cd06222">
    <property type="entry name" value="RNase_H_like"/>
    <property type="match status" value="1"/>
</dbReference>
<evidence type="ECO:0000259" key="1">
    <source>
        <dbReference type="Pfam" id="PF13456"/>
    </source>
</evidence>
<dbReference type="EnsemblPlants" id="TuG1812G0600000770.01.T01">
    <property type="protein sequence ID" value="TuG1812G0600000770.01.T01.cds457896"/>
    <property type="gene ID" value="TuG1812G0600000770.01"/>
</dbReference>
<protein>
    <submittedName>
        <fullName evidence="3">Uncharacterized protein</fullName>
    </submittedName>
</protein>
<evidence type="ECO:0000313" key="4">
    <source>
        <dbReference type="Proteomes" id="UP000015106"/>
    </source>
</evidence>
<dbReference type="InterPro" id="IPR052929">
    <property type="entry name" value="RNase_H-like_EbsB-rel"/>
</dbReference>
<dbReference type="Pfam" id="PF13456">
    <property type="entry name" value="RVT_3"/>
    <property type="match status" value="1"/>
</dbReference>
<dbReference type="Gene3D" id="3.30.420.10">
    <property type="entry name" value="Ribonuclease H-like superfamily/Ribonuclease H"/>
    <property type="match status" value="1"/>
</dbReference>
<dbReference type="PANTHER" id="PTHR47074:SF73">
    <property type="entry name" value="OS04G0448401 PROTEIN"/>
    <property type="match status" value="1"/>
</dbReference>
<dbReference type="InterPro" id="IPR012337">
    <property type="entry name" value="RNaseH-like_sf"/>
</dbReference>
<dbReference type="GO" id="GO:0004523">
    <property type="term" value="F:RNA-DNA hybrid ribonuclease activity"/>
    <property type="evidence" value="ECO:0007669"/>
    <property type="project" value="InterPro"/>
</dbReference>
<dbReference type="GO" id="GO:0003676">
    <property type="term" value="F:nucleic acid binding"/>
    <property type="evidence" value="ECO:0007669"/>
    <property type="project" value="InterPro"/>
</dbReference>
<dbReference type="InterPro" id="IPR002156">
    <property type="entry name" value="RNaseH_domain"/>
</dbReference>
<feature type="domain" description="RNase H type-1" evidence="1">
    <location>
        <begin position="177"/>
        <end position="297"/>
    </location>
</feature>
<feature type="domain" description="Reverse transcriptase zinc-binding" evidence="2">
    <location>
        <begin position="3"/>
        <end position="69"/>
    </location>
</feature>
<dbReference type="InterPro" id="IPR044730">
    <property type="entry name" value="RNase_H-like_dom_plant"/>
</dbReference>
<sequence length="298" mass="34288">MEKIWRKLWAIQCPNKMKVILWRFAHNCLPTGAQLQVRSIPTRYDCHFCNREETVEHCFLQCHYVKEIWKELKKEYAICLKLKSFTHIRQWVLEWIQNATDFQSMIMAVAIWHIWENRNAYRNGEALNHPLRVVGKIKAYVEFINMHHFSSTTSIRRETLKSNQKRSPPPDGSMLVNVDAATFSQSARAGFGVVIRDHRGRVQAANRGYFERIQIPEVAEAMALRQALILANNLGIQNIMVASDCLSVINKVKGLGFDRSPIGAIVHDIRKCATKFVSCTFIHVNRSCNEAAHVLAKS</sequence>
<dbReference type="Gramene" id="TuG1812G0600000770.01.T01">
    <property type="protein sequence ID" value="TuG1812G0600000770.01.T01.cds457896"/>
    <property type="gene ID" value="TuG1812G0600000770.01"/>
</dbReference>
<dbReference type="Proteomes" id="UP000015106">
    <property type="component" value="Chromosome 6"/>
</dbReference>
<dbReference type="PANTHER" id="PTHR47074">
    <property type="entry name" value="BNAC02G40300D PROTEIN"/>
    <property type="match status" value="1"/>
</dbReference>
<name>A0A8R7QKA7_TRIUA</name>
<evidence type="ECO:0000259" key="2">
    <source>
        <dbReference type="Pfam" id="PF13966"/>
    </source>
</evidence>
<evidence type="ECO:0000313" key="3">
    <source>
        <dbReference type="EnsemblPlants" id="TuG1812G0600000770.01.T01.cds457896"/>
    </source>
</evidence>
<keyword evidence="4" id="KW-1185">Reference proteome</keyword>
<reference evidence="3" key="2">
    <citation type="submission" date="2018-03" db="EMBL/GenBank/DDBJ databases">
        <title>The Triticum urartu genome reveals the dynamic nature of wheat genome evolution.</title>
        <authorList>
            <person name="Ling H."/>
            <person name="Ma B."/>
            <person name="Shi X."/>
            <person name="Liu H."/>
            <person name="Dong L."/>
            <person name="Sun H."/>
            <person name="Cao Y."/>
            <person name="Gao Q."/>
            <person name="Zheng S."/>
            <person name="Li Y."/>
            <person name="Yu Y."/>
            <person name="Du H."/>
            <person name="Qi M."/>
            <person name="Li Y."/>
            <person name="Yu H."/>
            <person name="Cui Y."/>
            <person name="Wang N."/>
            <person name="Chen C."/>
            <person name="Wu H."/>
            <person name="Zhao Y."/>
            <person name="Zhang J."/>
            <person name="Li Y."/>
            <person name="Zhou W."/>
            <person name="Zhang B."/>
            <person name="Hu W."/>
            <person name="Eijk M."/>
            <person name="Tang J."/>
            <person name="Witsenboer H."/>
            <person name="Zhao S."/>
            <person name="Li Z."/>
            <person name="Zhang A."/>
            <person name="Wang D."/>
            <person name="Liang C."/>
        </authorList>
    </citation>
    <scope>NUCLEOTIDE SEQUENCE [LARGE SCALE GENOMIC DNA]</scope>
    <source>
        <strain evidence="3">cv. G1812</strain>
    </source>
</reference>
<organism evidence="3 4">
    <name type="scientific">Triticum urartu</name>
    <name type="common">Red wild einkorn</name>
    <name type="synonym">Crithodium urartu</name>
    <dbReference type="NCBI Taxonomy" id="4572"/>
    <lineage>
        <taxon>Eukaryota</taxon>
        <taxon>Viridiplantae</taxon>
        <taxon>Streptophyta</taxon>
        <taxon>Embryophyta</taxon>
        <taxon>Tracheophyta</taxon>
        <taxon>Spermatophyta</taxon>
        <taxon>Magnoliopsida</taxon>
        <taxon>Liliopsida</taxon>
        <taxon>Poales</taxon>
        <taxon>Poaceae</taxon>
        <taxon>BOP clade</taxon>
        <taxon>Pooideae</taxon>
        <taxon>Triticodae</taxon>
        <taxon>Triticeae</taxon>
        <taxon>Triticinae</taxon>
        <taxon>Triticum</taxon>
    </lineage>
</organism>
<reference evidence="4" key="1">
    <citation type="journal article" date="2013" name="Nature">
        <title>Draft genome of the wheat A-genome progenitor Triticum urartu.</title>
        <authorList>
            <person name="Ling H.Q."/>
            <person name="Zhao S."/>
            <person name="Liu D."/>
            <person name="Wang J."/>
            <person name="Sun H."/>
            <person name="Zhang C."/>
            <person name="Fan H."/>
            <person name="Li D."/>
            <person name="Dong L."/>
            <person name="Tao Y."/>
            <person name="Gao C."/>
            <person name="Wu H."/>
            <person name="Li Y."/>
            <person name="Cui Y."/>
            <person name="Guo X."/>
            <person name="Zheng S."/>
            <person name="Wang B."/>
            <person name="Yu K."/>
            <person name="Liang Q."/>
            <person name="Yang W."/>
            <person name="Lou X."/>
            <person name="Chen J."/>
            <person name="Feng M."/>
            <person name="Jian J."/>
            <person name="Zhang X."/>
            <person name="Luo G."/>
            <person name="Jiang Y."/>
            <person name="Liu J."/>
            <person name="Wang Z."/>
            <person name="Sha Y."/>
            <person name="Zhang B."/>
            <person name="Wu H."/>
            <person name="Tang D."/>
            <person name="Shen Q."/>
            <person name="Xue P."/>
            <person name="Zou S."/>
            <person name="Wang X."/>
            <person name="Liu X."/>
            <person name="Wang F."/>
            <person name="Yang Y."/>
            <person name="An X."/>
            <person name="Dong Z."/>
            <person name="Zhang K."/>
            <person name="Zhang X."/>
            <person name="Luo M.C."/>
            <person name="Dvorak J."/>
            <person name="Tong Y."/>
            <person name="Wang J."/>
            <person name="Yang H."/>
            <person name="Li Z."/>
            <person name="Wang D."/>
            <person name="Zhang A."/>
            <person name="Wang J."/>
        </authorList>
    </citation>
    <scope>NUCLEOTIDE SEQUENCE</scope>
    <source>
        <strain evidence="4">cv. G1812</strain>
    </source>
</reference>
<dbReference type="AlphaFoldDB" id="A0A8R7QKA7"/>
<accession>A0A8R7QKA7</accession>
<dbReference type="Pfam" id="PF13966">
    <property type="entry name" value="zf-RVT"/>
    <property type="match status" value="1"/>
</dbReference>
<proteinExistence type="predicted"/>